<dbReference type="InterPro" id="IPR019429">
    <property type="entry name" value="7TM_GPCR_serpentine_rcpt_Sri"/>
</dbReference>
<dbReference type="Pfam" id="PF10327">
    <property type="entry name" value="7TM_GPCR_Sri"/>
    <property type="match status" value="1"/>
</dbReference>
<accession>A0A3P7JFL8</accession>
<keyword evidence="1" id="KW-0812">Transmembrane</keyword>
<feature type="transmembrane region" description="Helical" evidence="1">
    <location>
        <begin position="6"/>
        <end position="29"/>
    </location>
</feature>
<feature type="transmembrane region" description="Helical" evidence="1">
    <location>
        <begin position="80"/>
        <end position="102"/>
    </location>
</feature>
<proteinExistence type="predicted"/>
<dbReference type="Proteomes" id="UP000270094">
    <property type="component" value="Unassembled WGS sequence"/>
</dbReference>
<organism evidence="2 3">
    <name type="scientific">Strongylus vulgaris</name>
    <name type="common">Blood worm</name>
    <dbReference type="NCBI Taxonomy" id="40348"/>
    <lineage>
        <taxon>Eukaryota</taxon>
        <taxon>Metazoa</taxon>
        <taxon>Ecdysozoa</taxon>
        <taxon>Nematoda</taxon>
        <taxon>Chromadorea</taxon>
        <taxon>Rhabditida</taxon>
        <taxon>Rhabditina</taxon>
        <taxon>Rhabditomorpha</taxon>
        <taxon>Strongyloidea</taxon>
        <taxon>Strongylidae</taxon>
        <taxon>Strongylus</taxon>
    </lineage>
</organism>
<dbReference type="OrthoDB" id="10410641at2759"/>
<keyword evidence="3" id="KW-1185">Reference proteome</keyword>
<sequence length="160" mass="17387">MAGGPTTYFWIGLNLLGSLIAFVGITFIIKHTSNILKDHAKFSQSSRDMHRSAITGLVIQSVAVLSSTIVPMIILSHIVLFPPSSITFISHYGTCATLLFSLKSFNATVSMICTTVPYRNNFVGITGVNYMLSRYGRGKVVPENKDPTRVSSSAAINTQK</sequence>
<evidence type="ECO:0000256" key="1">
    <source>
        <dbReference type="SAM" id="Phobius"/>
    </source>
</evidence>
<keyword evidence="1" id="KW-1133">Transmembrane helix</keyword>
<gene>
    <name evidence="2" type="ORF">SVUK_LOCUS14531</name>
</gene>
<dbReference type="AlphaFoldDB" id="A0A3P7JFL8"/>
<keyword evidence="1" id="KW-0472">Membrane</keyword>
<name>A0A3P7JFL8_STRVU</name>
<evidence type="ECO:0000313" key="3">
    <source>
        <dbReference type="Proteomes" id="UP000270094"/>
    </source>
</evidence>
<reference evidence="2 3" key="1">
    <citation type="submission" date="2018-11" db="EMBL/GenBank/DDBJ databases">
        <authorList>
            <consortium name="Pathogen Informatics"/>
        </authorList>
    </citation>
    <scope>NUCLEOTIDE SEQUENCE [LARGE SCALE GENOMIC DNA]</scope>
</reference>
<feature type="transmembrane region" description="Helical" evidence="1">
    <location>
        <begin position="50"/>
        <end position="74"/>
    </location>
</feature>
<evidence type="ECO:0000313" key="2">
    <source>
        <dbReference type="EMBL" id="VDM79533.1"/>
    </source>
</evidence>
<protein>
    <submittedName>
        <fullName evidence="2">Uncharacterized protein</fullName>
    </submittedName>
</protein>
<dbReference type="EMBL" id="UYYB01105465">
    <property type="protein sequence ID" value="VDM79533.1"/>
    <property type="molecule type" value="Genomic_DNA"/>
</dbReference>